<dbReference type="Proteomes" id="UP000215914">
    <property type="component" value="Chromosome 1"/>
</dbReference>
<protein>
    <submittedName>
        <fullName evidence="2">Uncharacterized protein</fullName>
    </submittedName>
</protein>
<sequence>MKLELEFGSVRVYLFELELGSRVKSKAQARIGLARAILRTTSNKLKARVKLSSISLKRAKARLELGSPILLSLLLYYILK</sequence>
<evidence type="ECO:0000313" key="1">
    <source>
        <dbReference type="EMBL" id="KAF5820995.1"/>
    </source>
</evidence>
<evidence type="ECO:0000313" key="2">
    <source>
        <dbReference type="EMBL" id="OTG36309.1"/>
    </source>
</evidence>
<proteinExistence type="predicted"/>
<dbReference type="EMBL" id="CM007890">
    <property type="protein sequence ID" value="OTG36309.1"/>
    <property type="molecule type" value="Genomic_DNA"/>
</dbReference>
<keyword evidence="3" id="KW-1185">Reference proteome</keyword>
<organism evidence="2 3">
    <name type="scientific">Helianthus annuus</name>
    <name type="common">Common sunflower</name>
    <dbReference type="NCBI Taxonomy" id="4232"/>
    <lineage>
        <taxon>Eukaryota</taxon>
        <taxon>Viridiplantae</taxon>
        <taxon>Streptophyta</taxon>
        <taxon>Embryophyta</taxon>
        <taxon>Tracheophyta</taxon>
        <taxon>Spermatophyta</taxon>
        <taxon>Magnoliopsida</taxon>
        <taxon>eudicotyledons</taxon>
        <taxon>Gunneridae</taxon>
        <taxon>Pentapetalae</taxon>
        <taxon>asterids</taxon>
        <taxon>campanulids</taxon>
        <taxon>Asterales</taxon>
        <taxon>Asteraceae</taxon>
        <taxon>Asteroideae</taxon>
        <taxon>Heliantheae alliance</taxon>
        <taxon>Heliantheae</taxon>
        <taxon>Helianthus</taxon>
    </lineage>
</organism>
<reference evidence="1" key="3">
    <citation type="submission" date="2020-06" db="EMBL/GenBank/DDBJ databases">
        <title>Helianthus annuus Genome sequencing and assembly Release 2.</title>
        <authorList>
            <person name="Gouzy J."/>
            <person name="Langlade N."/>
            <person name="Munos S."/>
        </authorList>
    </citation>
    <scope>NUCLEOTIDE SEQUENCE</scope>
    <source>
        <tissue evidence="1">Leaves</tissue>
    </source>
</reference>
<name>A0A251VLS2_HELAN</name>
<reference evidence="2" key="2">
    <citation type="submission" date="2017-02" db="EMBL/GenBank/DDBJ databases">
        <title>Sunflower complete genome.</title>
        <authorList>
            <person name="Langlade N."/>
            <person name="Munos S."/>
        </authorList>
    </citation>
    <scope>NUCLEOTIDE SEQUENCE [LARGE SCALE GENOMIC DNA]</scope>
    <source>
        <tissue evidence="2">Leaves</tissue>
    </source>
</reference>
<dbReference type="EMBL" id="MNCJ02000316">
    <property type="protein sequence ID" value="KAF5820995.1"/>
    <property type="molecule type" value="Genomic_DNA"/>
</dbReference>
<reference evidence="1 3" key="1">
    <citation type="journal article" date="2017" name="Nature">
        <title>The sunflower genome provides insights into oil metabolism, flowering and Asterid evolution.</title>
        <authorList>
            <person name="Badouin H."/>
            <person name="Gouzy J."/>
            <person name="Grassa C.J."/>
            <person name="Murat F."/>
            <person name="Staton S.E."/>
            <person name="Cottret L."/>
            <person name="Lelandais-Briere C."/>
            <person name="Owens G.L."/>
            <person name="Carrere S."/>
            <person name="Mayjonade B."/>
            <person name="Legrand L."/>
            <person name="Gill N."/>
            <person name="Kane N.C."/>
            <person name="Bowers J.E."/>
            <person name="Hubner S."/>
            <person name="Bellec A."/>
            <person name="Berard A."/>
            <person name="Berges H."/>
            <person name="Blanchet N."/>
            <person name="Boniface M.C."/>
            <person name="Brunel D."/>
            <person name="Catrice O."/>
            <person name="Chaidir N."/>
            <person name="Claudel C."/>
            <person name="Donnadieu C."/>
            <person name="Faraut T."/>
            <person name="Fievet G."/>
            <person name="Helmstetter N."/>
            <person name="King M."/>
            <person name="Knapp S.J."/>
            <person name="Lai Z."/>
            <person name="Le Paslier M.C."/>
            <person name="Lippi Y."/>
            <person name="Lorenzon L."/>
            <person name="Mandel J.R."/>
            <person name="Marage G."/>
            <person name="Marchand G."/>
            <person name="Marquand E."/>
            <person name="Bret-Mestries E."/>
            <person name="Morien E."/>
            <person name="Nambeesan S."/>
            <person name="Nguyen T."/>
            <person name="Pegot-Espagnet P."/>
            <person name="Pouilly N."/>
            <person name="Raftis F."/>
            <person name="Sallet E."/>
            <person name="Schiex T."/>
            <person name="Thomas J."/>
            <person name="Vandecasteele C."/>
            <person name="Vares D."/>
            <person name="Vear F."/>
            <person name="Vautrin S."/>
            <person name="Crespi M."/>
            <person name="Mangin B."/>
            <person name="Burke J.M."/>
            <person name="Salse J."/>
            <person name="Munos S."/>
            <person name="Vincourt P."/>
            <person name="Rieseberg L.H."/>
            <person name="Langlade N.B."/>
        </authorList>
    </citation>
    <scope>NUCLEOTIDE SEQUENCE [LARGE SCALE GENOMIC DNA]</scope>
    <source>
        <strain evidence="3">cv. SF193</strain>
        <tissue evidence="1">Leaves</tissue>
    </source>
</reference>
<dbReference type="AlphaFoldDB" id="A0A251VLS2"/>
<gene>
    <name evidence="2" type="ORF">HannXRQ_Chr01g0006191</name>
    <name evidence="1" type="ORF">HanXRQr2_Chr01g0008601</name>
</gene>
<accession>A0A251VLS2</accession>
<dbReference type="InParanoid" id="A0A251VLS2"/>
<dbReference type="Gramene" id="mRNA:HanXRQr2_Chr01g0008601">
    <property type="protein sequence ID" value="CDS:HanXRQr2_Chr01g0008601.1"/>
    <property type="gene ID" value="HanXRQr2_Chr01g0008601"/>
</dbReference>
<evidence type="ECO:0000313" key="3">
    <source>
        <dbReference type="Proteomes" id="UP000215914"/>
    </source>
</evidence>